<sequence length="72" mass="8050">MDMNYPTFFLSDLFHLSSASDRPLSVGFYSTWSSTVRIPVNPPARVASSVAYLFYAICGSWSPSGRIQRNIL</sequence>
<name>A0ABR0A8L6_9CRUS</name>
<dbReference type="EMBL" id="JAOYFB010000036">
    <property type="protein sequence ID" value="KAK4021497.1"/>
    <property type="molecule type" value="Genomic_DNA"/>
</dbReference>
<gene>
    <name evidence="1" type="ORF">OUZ56_003412</name>
</gene>
<protein>
    <submittedName>
        <fullName evidence="1">Uncharacterized protein</fullName>
    </submittedName>
</protein>
<dbReference type="Proteomes" id="UP001234178">
    <property type="component" value="Unassembled WGS sequence"/>
</dbReference>
<evidence type="ECO:0000313" key="1">
    <source>
        <dbReference type="EMBL" id="KAK4021497.1"/>
    </source>
</evidence>
<keyword evidence="2" id="KW-1185">Reference proteome</keyword>
<reference evidence="1 2" key="1">
    <citation type="journal article" date="2023" name="Nucleic Acids Res.">
        <title>The hologenome of Daphnia magna reveals possible DNA methylation and microbiome-mediated evolution of the host genome.</title>
        <authorList>
            <person name="Chaturvedi A."/>
            <person name="Li X."/>
            <person name="Dhandapani V."/>
            <person name="Marshall H."/>
            <person name="Kissane S."/>
            <person name="Cuenca-Cambronero M."/>
            <person name="Asole G."/>
            <person name="Calvet F."/>
            <person name="Ruiz-Romero M."/>
            <person name="Marangio P."/>
            <person name="Guigo R."/>
            <person name="Rago D."/>
            <person name="Mirbahai L."/>
            <person name="Eastwood N."/>
            <person name="Colbourne J.K."/>
            <person name="Zhou J."/>
            <person name="Mallon E."/>
            <person name="Orsini L."/>
        </authorList>
    </citation>
    <scope>NUCLEOTIDE SEQUENCE [LARGE SCALE GENOMIC DNA]</scope>
    <source>
        <strain evidence="1">LRV0_1</strain>
    </source>
</reference>
<evidence type="ECO:0000313" key="2">
    <source>
        <dbReference type="Proteomes" id="UP001234178"/>
    </source>
</evidence>
<comment type="caution">
    <text evidence="1">The sequence shown here is derived from an EMBL/GenBank/DDBJ whole genome shotgun (WGS) entry which is preliminary data.</text>
</comment>
<proteinExistence type="predicted"/>
<organism evidence="1 2">
    <name type="scientific">Daphnia magna</name>
    <dbReference type="NCBI Taxonomy" id="35525"/>
    <lineage>
        <taxon>Eukaryota</taxon>
        <taxon>Metazoa</taxon>
        <taxon>Ecdysozoa</taxon>
        <taxon>Arthropoda</taxon>
        <taxon>Crustacea</taxon>
        <taxon>Branchiopoda</taxon>
        <taxon>Diplostraca</taxon>
        <taxon>Cladocera</taxon>
        <taxon>Anomopoda</taxon>
        <taxon>Daphniidae</taxon>
        <taxon>Daphnia</taxon>
    </lineage>
</organism>
<accession>A0ABR0A8L6</accession>